<dbReference type="InterPro" id="IPR031481">
    <property type="entry name" value="Glyco_tran_10_N"/>
</dbReference>
<evidence type="ECO:0000256" key="5">
    <source>
        <dbReference type="ARBA" id="ARBA00022679"/>
    </source>
</evidence>
<feature type="domain" description="Fucosyltransferase N-terminal" evidence="14">
    <location>
        <begin position="102"/>
        <end position="220"/>
    </location>
</feature>
<comment type="pathway">
    <text evidence="2">Protein modification; protein glycosylation.</text>
</comment>
<dbReference type="EC" id="2.4.1.-" evidence="12"/>
<accession>A0ABN8L9Y7</accession>
<evidence type="ECO:0000256" key="6">
    <source>
        <dbReference type="ARBA" id="ARBA00022692"/>
    </source>
</evidence>
<dbReference type="InterPro" id="IPR055270">
    <property type="entry name" value="Glyco_tran_10_C"/>
</dbReference>
<evidence type="ECO:0000256" key="10">
    <source>
        <dbReference type="ARBA" id="ARBA00023136"/>
    </source>
</evidence>
<gene>
    <name evidence="15" type="ORF">CHILSU_LOCUS964</name>
</gene>
<dbReference type="PANTHER" id="PTHR48438:SF1">
    <property type="entry name" value="ALPHA-(1,3)-FUCOSYLTRANSFERASE C-RELATED"/>
    <property type="match status" value="1"/>
</dbReference>
<keyword evidence="8 12" id="KW-1133">Transmembrane helix</keyword>
<comment type="similarity">
    <text evidence="3 12">Belongs to the glycosyltransferase 10 family.</text>
</comment>
<evidence type="ECO:0000256" key="9">
    <source>
        <dbReference type="ARBA" id="ARBA00023034"/>
    </source>
</evidence>
<feature type="domain" description="Fucosyltransferase C-terminal" evidence="13">
    <location>
        <begin position="248"/>
        <end position="426"/>
    </location>
</feature>
<evidence type="ECO:0000256" key="3">
    <source>
        <dbReference type="ARBA" id="ARBA00008919"/>
    </source>
</evidence>
<keyword evidence="10 12" id="KW-0472">Membrane</keyword>
<dbReference type="Pfam" id="PF17039">
    <property type="entry name" value="Glyco_tran_10_N"/>
    <property type="match status" value="1"/>
</dbReference>
<evidence type="ECO:0000256" key="12">
    <source>
        <dbReference type="RuleBase" id="RU003832"/>
    </source>
</evidence>
<keyword evidence="7" id="KW-0735">Signal-anchor</keyword>
<dbReference type="Pfam" id="PF00852">
    <property type="entry name" value="Glyco_transf_10"/>
    <property type="match status" value="1"/>
</dbReference>
<protein>
    <recommendedName>
        <fullName evidence="12">Fucosyltransferase</fullName>
        <ecNumber evidence="12">2.4.1.-</ecNumber>
    </recommendedName>
</protein>
<evidence type="ECO:0000259" key="14">
    <source>
        <dbReference type="Pfam" id="PF17039"/>
    </source>
</evidence>
<dbReference type="InterPro" id="IPR001503">
    <property type="entry name" value="Glyco_trans_10"/>
</dbReference>
<organism evidence="15 16">
    <name type="scientific">Chilo suppressalis</name>
    <name type="common">Asiatic rice borer moth</name>
    <dbReference type="NCBI Taxonomy" id="168631"/>
    <lineage>
        <taxon>Eukaryota</taxon>
        <taxon>Metazoa</taxon>
        <taxon>Ecdysozoa</taxon>
        <taxon>Arthropoda</taxon>
        <taxon>Hexapoda</taxon>
        <taxon>Insecta</taxon>
        <taxon>Pterygota</taxon>
        <taxon>Neoptera</taxon>
        <taxon>Endopterygota</taxon>
        <taxon>Lepidoptera</taxon>
        <taxon>Glossata</taxon>
        <taxon>Ditrysia</taxon>
        <taxon>Pyraloidea</taxon>
        <taxon>Crambidae</taxon>
        <taxon>Crambinae</taxon>
        <taxon>Chilo</taxon>
    </lineage>
</organism>
<reference evidence="15" key="1">
    <citation type="submission" date="2021-12" db="EMBL/GenBank/DDBJ databases">
        <authorList>
            <person name="King R."/>
        </authorList>
    </citation>
    <scope>NUCLEOTIDE SEQUENCE</scope>
</reference>
<dbReference type="SUPFAM" id="SSF53756">
    <property type="entry name" value="UDP-Glycosyltransferase/glycogen phosphorylase"/>
    <property type="match status" value="1"/>
</dbReference>
<feature type="transmembrane region" description="Helical" evidence="12">
    <location>
        <begin position="12"/>
        <end position="30"/>
    </location>
</feature>
<evidence type="ECO:0000256" key="8">
    <source>
        <dbReference type="ARBA" id="ARBA00022989"/>
    </source>
</evidence>
<evidence type="ECO:0000259" key="13">
    <source>
        <dbReference type="Pfam" id="PF00852"/>
    </source>
</evidence>
<name>A0ABN8L9Y7_CHISP</name>
<keyword evidence="9 12" id="KW-0333">Golgi apparatus</keyword>
<evidence type="ECO:0000256" key="2">
    <source>
        <dbReference type="ARBA" id="ARBA00004922"/>
    </source>
</evidence>
<keyword evidence="4 12" id="KW-0328">Glycosyltransferase</keyword>
<evidence type="ECO:0000256" key="4">
    <source>
        <dbReference type="ARBA" id="ARBA00022676"/>
    </source>
</evidence>
<dbReference type="InterPro" id="IPR038577">
    <property type="entry name" value="GT10-like_C_sf"/>
</dbReference>
<proteinExistence type="inferred from homology"/>
<dbReference type="Proteomes" id="UP001153292">
    <property type="component" value="Chromosome 10"/>
</dbReference>
<keyword evidence="16" id="KW-1185">Reference proteome</keyword>
<evidence type="ECO:0000313" key="16">
    <source>
        <dbReference type="Proteomes" id="UP001153292"/>
    </source>
</evidence>
<evidence type="ECO:0000313" key="15">
    <source>
        <dbReference type="EMBL" id="CAH2980260.1"/>
    </source>
</evidence>
<dbReference type="EMBL" id="OU963903">
    <property type="protein sequence ID" value="CAH2980260.1"/>
    <property type="molecule type" value="Genomic_DNA"/>
</dbReference>
<keyword evidence="6 12" id="KW-0812">Transmembrane</keyword>
<evidence type="ECO:0000256" key="11">
    <source>
        <dbReference type="ARBA" id="ARBA00023180"/>
    </source>
</evidence>
<evidence type="ECO:0000256" key="1">
    <source>
        <dbReference type="ARBA" id="ARBA00004447"/>
    </source>
</evidence>
<sequence length="442" mass="51942">MRLELNQLNRKYFRILYIISFMSLALYTVYEYGRVISINNITGKNELDSLSDRQLVEFFENQRYLKHELTVQSYYEKRKSWATSNLGSIMYKNTPQPAPNNKTFVVLVWKYYDWLKNRHVKSFDHGRTDPLDECSVKNCLFIGDNSKIHTANAVLVHIQHGEIPAVSNRNPDQLWVFLSDESPKNKFTMARGQPNLADWDHKFNWSMTYRSDADVPVPYGRTLALKSPLMRNTLSETVANYVPHWKYKRRDVLVTVLMSNCHVSDRMRYLKSLQKHINVTVYGKCSEDNKKSCPGHFKEDCEVVNEYLFYLVFENSQCRQYLTEKSFHNAYKKGAIPIIMGPPLEDCENLLPPNSFLHVDNYDSAEFLAKDIMRISKSDDSLLGYHQWRNDFEIVNEHGYFGSKSFHYCRLCEALNYNNRTRTSYSLLDLELFLDIKMLCKT</sequence>
<keyword evidence="5 12" id="KW-0808">Transferase</keyword>
<dbReference type="PANTHER" id="PTHR48438">
    <property type="entry name" value="ALPHA-(1,3)-FUCOSYLTRANSFERASE C-RELATED"/>
    <property type="match status" value="1"/>
</dbReference>
<dbReference type="Gene3D" id="3.40.50.11660">
    <property type="entry name" value="Glycosyl transferase family 10, C-terminal domain"/>
    <property type="match status" value="1"/>
</dbReference>
<comment type="subcellular location">
    <subcellularLocation>
        <location evidence="1 12">Golgi apparatus</location>
        <location evidence="1 12">Golgi stack membrane</location>
        <topology evidence="1 12">Single-pass type II membrane protein</topology>
    </subcellularLocation>
</comment>
<keyword evidence="11" id="KW-0325">Glycoprotein</keyword>
<evidence type="ECO:0000256" key="7">
    <source>
        <dbReference type="ARBA" id="ARBA00022968"/>
    </source>
</evidence>